<dbReference type="Proteomes" id="UP000003505">
    <property type="component" value="Unassembled WGS sequence"/>
</dbReference>
<evidence type="ECO:0000313" key="1">
    <source>
        <dbReference type="EMBL" id="EEX77602.1"/>
    </source>
</evidence>
<gene>
    <name evidence="1" type="ORF">SELSPUOL_00878</name>
</gene>
<accession>C9LU70</accession>
<protein>
    <submittedName>
        <fullName evidence="1">Uncharacterized protein</fullName>
    </submittedName>
</protein>
<comment type="caution">
    <text evidence="1">The sequence shown here is derived from an EMBL/GenBank/DDBJ whole genome shotgun (WGS) entry which is preliminary data.</text>
</comment>
<evidence type="ECO:0000313" key="2">
    <source>
        <dbReference type="Proteomes" id="UP000003505"/>
    </source>
</evidence>
<reference evidence="1 2" key="1">
    <citation type="submission" date="2009-09" db="EMBL/GenBank/DDBJ databases">
        <authorList>
            <person name="Weinstock G."/>
            <person name="Sodergren E."/>
            <person name="Clifton S."/>
            <person name="Fulton L."/>
            <person name="Fulton B."/>
            <person name="Courtney L."/>
            <person name="Fronick C."/>
            <person name="Harrison M."/>
            <person name="Strong C."/>
            <person name="Farmer C."/>
            <person name="Delahaunty K."/>
            <person name="Markovic C."/>
            <person name="Hall O."/>
            <person name="Minx P."/>
            <person name="Tomlinson C."/>
            <person name="Mitreva M."/>
            <person name="Nelson J."/>
            <person name="Hou S."/>
            <person name="Wollam A."/>
            <person name="Pepin K.H."/>
            <person name="Johnson M."/>
            <person name="Bhonagiri V."/>
            <person name="Nash W.E."/>
            <person name="Warren W."/>
            <person name="Chinwalla A."/>
            <person name="Mardis E.R."/>
            <person name="Wilson R.K."/>
        </authorList>
    </citation>
    <scope>NUCLEOTIDE SEQUENCE [LARGE SCALE GENOMIC DNA]</scope>
    <source>
        <strain evidence="2">ATCC 35185 / DSM 20758 / VPI D19B-28</strain>
    </source>
</reference>
<dbReference type="EMBL" id="ACKP02000015">
    <property type="protein sequence ID" value="EEX77602.1"/>
    <property type="molecule type" value="Genomic_DNA"/>
</dbReference>
<organism evidence="1 2">
    <name type="scientific">Selenomonas sputigena (strain ATCC 35185 / DSM 20758 / CCUG 44933 / VPI D19B-28)</name>
    <dbReference type="NCBI Taxonomy" id="546271"/>
    <lineage>
        <taxon>Bacteria</taxon>
        <taxon>Bacillati</taxon>
        <taxon>Bacillota</taxon>
        <taxon>Negativicutes</taxon>
        <taxon>Selenomonadales</taxon>
        <taxon>Selenomonadaceae</taxon>
        <taxon>Selenomonas</taxon>
    </lineage>
</organism>
<proteinExistence type="predicted"/>
<sequence>MIPIMSIIVRCRLSLIDCFYCSNLILLDDRHKLNQKSPPPIRRGLLALYAIFDITIIPHLPAKNAQKVRKNLAKNAQKTRNNFAA</sequence>
<name>C9LU70_SELS3</name>
<dbReference type="AlphaFoldDB" id="C9LU70"/>